<dbReference type="GO" id="GO:0005634">
    <property type="term" value="C:nucleus"/>
    <property type="evidence" value="ECO:0007669"/>
    <property type="project" value="InterPro"/>
</dbReference>
<dbReference type="Pfam" id="PF00956">
    <property type="entry name" value="NAP"/>
    <property type="match status" value="1"/>
</dbReference>
<evidence type="ECO:0000256" key="2">
    <source>
        <dbReference type="RuleBase" id="RU003876"/>
    </source>
</evidence>
<dbReference type="GO" id="GO:0006334">
    <property type="term" value="P:nucleosome assembly"/>
    <property type="evidence" value="ECO:0007669"/>
    <property type="project" value="InterPro"/>
</dbReference>
<accession>A0A8H3XH49</accession>
<dbReference type="PANTHER" id="PTHR11875">
    <property type="entry name" value="TESTIS-SPECIFIC Y-ENCODED PROTEIN"/>
    <property type="match status" value="1"/>
</dbReference>
<comment type="caution">
    <text evidence="4">The sequence shown here is derived from an EMBL/GenBank/DDBJ whole genome shotgun (WGS) entry which is preliminary data.</text>
</comment>
<dbReference type="InterPro" id="IPR002164">
    <property type="entry name" value="NAP_family"/>
</dbReference>
<dbReference type="SUPFAM" id="SSF143113">
    <property type="entry name" value="NAP-like"/>
    <property type="match status" value="1"/>
</dbReference>
<evidence type="ECO:0000313" key="5">
    <source>
        <dbReference type="Proteomes" id="UP000439903"/>
    </source>
</evidence>
<dbReference type="InterPro" id="IPR037231">
    <property type="entry name" value="NAP-like_sf"/>
</dbReference>
<dbReference type="FunFam" id="3.30.1120.90:FF:000003">
    <property type="entry name" value="Nucleosome assembly protein"/>
    <property type="match status" value="1"/>
</dbReference>
<dbReference type="FunFam" id="1.20.5.1500:FF:000001">
    <property type="entry name" value="Nucleosome assembly protein 1-like 1"/>
    <property type="match status" value="1"/>
</dbReference>
<dbReference type="AlphaFoldDB" id="A0A8H3XH49"/>
<dbReference type="Gene3D" id="1.20.5.1500">
    <property type="match status" value="1"/>
</dbReference>
<protein>
    <submittedName>
        <fullName evidence="4">NAP-domain-containing protein</fullName>
    </submittedName>
</protein>
<dbReference type="Gene3D" id="3.30.1120.90">
    <property type="entry name" value="Nucleosome assembly protein"/>
    <property type="match status" value="1"/>
</dbReference>
<comment type="similarity">
    <text evidence="1 2">Belongs to the nucleosome assembly protein (NAP) family.</text>
</comment>
<proteinExistence type="inferred from homology"/>
<dbReference type="OrthoDB" id="27325at2759"/>
<evidence type="ECO:0000256" key="1">
    <source>
        <dbReference type="ARBA" id="ARBA00009947"/>
    </source>
</evidence>
<keyword evidence="5" id="KW-1185">Reference proteome</keyword>
<dbReference type="Proteomes" id="UP000439903">
    <property type="component" value="Unassembled WGS sequence"/>
</dbReference>
<sequence length="386" mass="44463">MTQETNHQQNNQLNRTQPSPQLVSLLQGKLNTLIGKSSGYIENLPEDVKRRICGLNFYQFEHAKLEAKFQEEILALEKKYLKLYQPYYEKRAKVVRGECEPAEEEITAGASLFEKEKERQAQEGDPATEKNKEVQGDPAAEKSKEESTGDSCKGIPEFWLTAMKNLITISDNITERDEEALKHLIDIRISYLENPGFQLEFEFEENKFFSNTLLVKTYYYQDEPGYGGDYVYDHAEGTKIDWKEGMDLTITVETKRQKHKGTNKTRVVKTTVPAESFFQFFNPPPPDCEEDDDDADLDSRLETDYQIGEDIKEKLIPRAIDWYTGKALEYEDMLDDDEYFEGDDYDEGDYEIDDDEDDGDDEGAGGRNGEENDLNASNNRTDLHDN</sequence>
<organism evidence="4 5">
    <name type="scientific">Gigaspora margarita</name>
    <dbReference type="NCBI Taxonomy" id="4874"/>
    <lineage>
        <taxon>Eukaryota</taxon>
        <taxon>Fungi</taxon>
        <taxon>Fungi incertae sedis</taxon>
        <taxon>Mucoromycota</taxon>
        <taxon>Glomeromycotina</taxon>
        <taxon>Glomeromycetes</taxon>
        <taxon>Diversisporales</taxon>
        <taxon>Gigasporaceae</taxon>
        <taxon>Gigaspora</taxon>
    </lineage>
</organism>
<feature type="compositionally biased region" description="Acidic residues" evidence="3">
    <location>
        <begin position="334"/>
        <end position="363"/>
    </location>
</feature>
<name>A0A8H3XH49_GIGMA</name>
<evidence type="ECO:0000313" key="4">
    <source>
        <dbReference type="EMBL" id="KAF0463401.1"/>
    </source>
</evidence>
<dbReference type="EMBL" id="WTPW01001002">
    <property type="protein sequence ID" value="KAF0463401.1"/>
    <property type="molecule type" value="Genomic_DNA"/>
</dbReference>
<feature type="region of interest" description="Disordered" evidence="3">
    <location>
        <begin position="334"/>
        <end position="386"/>
    </location>
</feature>
<feature type="region of interest" description="Disordered" evidence="3">
    <location>
        <begin position="107"/>
        <end position="151"/>
    </location>
</feature>
<feature type="compositionally biased region" description="Basic and acidic residues" evidence="3">
    <location>
        <begin position="113"/>
        <end position="147"/>
    </location>
</feature>
<gene>
    <name evidence="4" type="ORF">F8M41_000177</name>
</gene>
<reference evidence="4 5" key="1">
    <citation type="journal article" date="2019" name="Environ. Microbiol.">
        <title>At the nexus of three kingdoms: the genome of the mycorrhizal fungus Gigaspora margarita provides insights into plant, endobacterial and fungal interactions.</title>
        <authorList>
            <person name="Venice F."/>
            <person name="Ghignone S."/>
            <person name="Salvioli di Fossalunga A."/>
            <person name="Amselem J."/>
            <person name="Novero M."/>
            <person name="Xianan X."/>
            <person name="Sedzielewska Toro K."/>
            <person name="Morin E."/>
            <person name="Lipzen A."/>
            <person name="Grigoriev I.V."/>
            <person name="Henrissat B."/>
            <person name="Martin F.M."/>
            <person name="Bonfante P."/>
        </authorList>
    </citation>
    <scope>NUCLEOTIDE SEQUENCE [LARGE SCALE GENOMIC DNA]</scope>
    <source>
        <strain evidence="4 5">BEG34</strain>
    </source>
</reference>
<evidence type="ECO:0000256" key="3">
    <source>
        <dbReference type="SAM" id="MobiDB-lite"/>
    </source>
</evidence>